<keyword evidence="2" id="KW-1185">Reference proteome</keyword>
<dbReference type="EMBL" id="JBBPBM010000024">
    <property type="protein sequence ID" value="KAK8541991.1"/>
    <property type="molecule type" value="Genomic_DNA"/>
</dbReference>
<accession>A0ABR2DKN8</accession>
<proteinExistence type="predicted"/>
<sequence length="78" mass="8966">MQKCKLPVWENECEDRGREEGGRRAVFPKIQHVLRAGKLVADMLAKEAVHTHFETHIVEYPDGLLKVLLWSDLNANVE</sequence>
<dbReference type="Proteomes" id="UP001472677">
    <property type="component" value="Unassembled WGS sequence"/>
</dbReference>
<organism evidence="1 2">
    <name type="scientific">Hibiscus sabdariffa</name>
    <name type="common">roselle</name>
    <dbReference type="NCBI Taxonomy" id="183260"/>
    <lineage>
        <taxon>Eukaryota</taxon>
        <taxon>Viridiplantae</taxon>
        <taxon>Streptophyta</taxon>
        <taxon>Embryophyta</taxon>
        <taxon>Tracheophyta</taxon>
        <taxon>Spermatophyta</taxon>
        <taxon>Magnoliopsida</taxon>
        <taxon>eudicotyledons</taxon>
        <taxon>Gunneridae</taxon>
        <taxon>Pentapetalae</taxon>
        <taxon>rosids</taxon>
        <taxon>malvids</taxon>
        <taxon>Malvales</taxon>
        <taxon>Malvaceae</taxon>
        <taxon>Malvoideae</taxon>
        <taxon>Hibiscus</taxon>
    </lineage>
</organism>
<evidence type="ECO:0000313" key="1">
    <source>
        <dbReference type="EMBL" id="KAK8541991.1"/>
    </source>
</evidence>
<reference evidence="1 2" key="1">
    <citation type="journal article" date="2024" name="G3 (Bethesda)">
        <title>Genome assembly of Hibiscus sabdariffa L. provides insights into metabolisms of medicinal natural products.</title>
        <authorList>
            <person name="Kim T."/>
        </authorList>
    </citation>
    <scope>NUCLEOTIDE SEQUENCE [LARGE SCALE GENOMIC DNA]</scope>
    <source>
        <strain evidence="1">TK-2024</strain>
        <tissue evidence="1">Old leaves</tissue>
    </source>
</reference>
<comment type="caution">
    <text evidence="1">The sequence shown here is derived from an EMBL/GenBank/DDBJ whole genome shotgun (WGS) entry which is preliminary data.</text>
</comment>
<evidence type="ECO:0000313" key="2">
    <source>
        <dbReference type="Proteomes" id="UP001472677"/>
    </source>
</evidence>
<protein>
    <submittedName>
        <fullName evidence="1">Uncharacterized protein</fullName>
    </submittedName>
</protein>
<name>A0ABR2DKN8_9ROSI</name>
<gene>
    <name evidence="1" type="ORF">V6N12_014602</name>
</gene>